<gene>
    <name evidence="2" type="ORF">SKAU_G00246650</name>
</gene>
<evidence type="ECO:0000313" key="3">
    <source>
        <dbReference type="Proteomes" id="UP001152622"/>
    </source>
</evidence>
<feature type="region of interest" description="Disordered" evidence="1">
    <location>
        <begin position="226"/>
        <end position="256"/>
    </location>
</feature>
<reference evidence="2" key="1">
    <citation type="journal article" date="2023" name="Science">
        <title>Genome structures resolve the early diversification of teleost fishes.</title>
        <authorList>
            <person name="Parey E."/>
            <person name="Louis A."/>
            <person name="Montfort J."/>
            <person name="Bouchez O."/>
            <person name="Roques C."/>
            <person name="Iampietro C."/>
            <person name="Lluch J."/>
            <person name="Castinel A."/>
            <person name="Donnadieu C."/>
            <person name="Desvignes T."/>
            <person name="Floi Bucao C."/>
            <person name="Jouanno E."/>
            <person name="Wen M."/>
            <person name="Mejri S."/>
            <person name="Dirks R."/>
            <person name="Jansen H."/>
            <person name="Henkel C."/>
            <person name="Chen W.J."/>
            <person name="Zahm M."/>
            <person name="Cabau C."/>
            <person name="Klopp C."/>
            <person name="Thompson A.W."/>
            <person name="Robinson-Rechavi M."/>
            <person name="Braasch I."/>
            <person name="Lecointre G."/>
            <person name="Bobe J."/>
            <person name="Postlethwait J.H."/>
            <person name="Berthelot C."/>
            <person name="Roest Crollius H."/>
            <person name="Guiguen Y."/>
        </authorList>
    </citation>
    <scope>NUCLEOTIDE SEQUENCE</scope>
    <source>
        <strain evidence="2">WJC10195</strain>
    </source>
</reference>
<dbReference type="Proteomes" id="UP001152622">
    <property type="component" value="Chromosome 9"/>
</dbReference>
<feature type="compositionally biased region" description="Polar residues" evidence="1">
    <location>
        <begin position="226"/>
        <end position="241"/>
    </location>
</feature>
<proteinExistence type="predicted"/>
<protein>
    <submittedName>
        <fullName evidence="2">Uncharacterized protein</fullName>
    </submittedName>
</protein>
<evidence type="ECO:0000256" key="1">
    <source>
        <dbReference type="SAM" id="MobiDB-lite"/>
    </source>
</evidence>
<comment type="caution">
    <text evidence="2">The sequence shown here is derived from an EMBL/GenBank/DDBJ whole genome shotgun (WGS) entry which is preliminary data.</text>
</comment>
<sequence length="366" mass="40502">MKGNDQAILEPEHTPVTLRLRWLFGVVVRALGPTGTSQMAPLYAYVVTSLAMWLGFVRLSGVGGRDKMSMEELAPGITVPSDLHEALEDHPHLVTAGLAAVDAQPIREQADIRVLQSQDPVIRAFRFYWRRGRAPTAAERARETSAVVELVRQWSLVYRKKHAQGRQKIQDVWDGVVYEVISCLDEVGTLYKIRPRDASGPERNINRAELRPLLCAPDSPAQQVLTEQQDRNGQVGPSTFTRTEEEAEGDFSSEEDSPDIVLVRSNPVPRAAEPPVIKLTLPAGTREQEDEPSTMRDSGGGQMSLVPLEPHEEVRGGPRRSARATAGYHPNPFNLPRPMSRPPLDGDGVAAHLVVNSVQVPHRPWE</sequence>
<dbReference type="AlphaFoldDB" id="A0A9Q1IRG5"/>
<dbReference type="EMBL" id="JAINUF010000009">
    <property type="protein sequence ID" value="KAJ8349535.1"/>
    <property type="molecule type" value="Genomic_DNA"/>
</dbReference>
<name>A0A9Q1IRG5_SYNKA</name>
<feature type="compositionally biased region" description="Acidic residues" evidence="1">
    <location>
        <begin position="245"/>
        <end position="256"/>
    </location>
</feature>
<evidence type="ECO:0000313" key="2">
    <source>
        <dbReference type="EMBL" id="KAJ8349535.1"/>
    </source>
</evidence>
<feature type="region of interest" description="Disordered" evidence="1">
    <location>
        <begin position="284"/>
        <end position="348"/>
    </location>
</feature>
<keyword evidence="3" id="KW-1185">Reference proteome</keyword>
<organism evidence="2 3">
    <name type="scientific">Synaphobranchus kaupii</name>
    <name type="common">Kaup's arrowtooth eel</name>
    <dbReference type="NCBI Taxonomy" id="118154"/>
    <lineage>
        <taxon>Eukaryota</taxon>
        <taxon>Metazoa</taxon>
        <taxon>Chordata</taxon>
        <taxon>Craniata</taxon>
        <taxon>Vertebrata</taxon>
        <taxon>Euteleostomi</taxon>
        <taxon>Actinopterygii</taxon>
        <taxon>Neopterygii</taxon>
        <taxon>Teleostei</taxon>
        <taxon>Anguilliformes</taxon>
        <taxon>Synaphobranchidae</taxon>
        <taxon>Synaphobranchus</taxon>
    </lineage>
</organism>
<dbReference type="OrthoDB" id="4369127at2759"/>
<accession>A0A9Q1IRG5</accession>